<dbReference type="Pfam" id="PF00108">
    <property type="entry name" value="Thiolase_N"/>
    <property type="match status" value="1"/>
</dbReference>
<gene>
    <name evidence="5" type="ORF">RFI_18020</name>
</gene>
<dbReference type="OMA" id="MECQMAT"/>
<keyword evidence="6" id="KW-1185">Reference proteome</keyword>
<dbReference type="Gene3D" id="3.40.47.10">
    <property type="match status" value="1"/>
</dbReference>
<keyword evidence="2" id="KW-0276">Fatty acid metabolism</keyword>
<evidence type="ECO:0000313" key="6">
    <source>
        <dbReference type="Proteomes" id="UP000023152"/>
    </source>
</evidence>
<dbReference type="GO" id="GO:0005777">
    <property type="term" value="C:peroxisome"/>
    <property type="evidence" value="ECO:0007669"/>
    <property type="project" value="TreeGrafter"/>
</dbReference>
<evidence type="ECO:0000259" key="4">
    <source>
        <dbReference type="Pfam" id="PF00108"/>
    </source>
</evidence>
<dbReference type="Proteomes" id="UP000023152">
    <property type="component" value="Unassembled WGS sequence"/>
</dbReference>
<evidence type="ECO:0000256" key="2">
    <source>
        <dbReference type="ARBA" id="ARBA00022832"/>
    </source>
</evidence>
<dbReference type="PANTHER" id="PTHR43853">
    <property type="entry name" value="3-KETOACYL-COA THIOLASE, PEROXISOMAL"/>
    <property type="match status" value="1"/>
</dbReference>
<evidence type="ECO:0000256" key="1">
    <source>
        <dbReference type="ARBA" id="ARBA00022679"/>
    </source>
</evidence>
<accession>X6MZF3</accession>
<evidence type="ECO:0000256" key="3">
    <source>
        <dbReference type="ARBA" id="ARBA00023098"/>
    </source>
</evidence>
<dbReference type="EMBL" id="ASPP01013901">
    <property type="protein sequence ID" value="ETO19211.1"/>
    <property type="molecule type" value="Genomic_DNA"/>
</dbReference>
<dbReference type="InterPro" id="IPR020616">
    <property type="entry name" value="Thiolase_N"/>
</dbReference>
<comment type="caution">
    <text evidence="5">The sequence shown here is derived from an EMBL/GenBank/DDBJ whole genome shotgun (WGS) entry which is preliminary data.</text>
</comment>
<dbReference type="PANTHER" id="PTHR43853:SF8">
    <property type="entry name" value="3-KETOACYL-COA THIOLASE, PEROXISOMAL"/>
    <property type="match status" value="1"/>
</dbReference>
<feature type="domain" description="Thiolase N-terminal" evidence="4">
    <location>
        <begin position="36"/>
        <end position="138"/>
    </location>
</feature>
<name>X6MZF3_RETFI</name>
<proteinExistence type="predicted"/>
<dbReference type="GO" id="GO:0006635">
    <property type="term" value="P:fatty acid beta-oxidation"/>
    <property type="evidence" value="ECO:0007669"/>
    <property type="project" value="TreeGrafter"/>
</dbReference>
<dbReference type="InterPro" id="IPR016039">
    <property type="entry name" value="Thiolase-like"/>
</dbReference>
<keyword evidence="1" id="KW-0808">Transferase</keyword>
<evidence type="ECO:0000313" key="5">
    <source>
        <dbReference type="EMBL" id="ETO19211.1"/>
    </source>
</evidence>
<dbReference type="OrthoDB" id="5404651at2759"/>
<dbReference type="InterPro" id="IPR020615">
    <property type="entry name" value="Thiolase_acyl_enz_int_AS"/>
</dbReference>
<feature type="non-terminal residue" evidence="5">
    <location>
        <position position="140"/>
    </location>
</feature>
<sequence>MNRVEHLLQHLQEKPSDKLTPQGVGAFSSKKSDDDIVIVSAIRTAIGKAKRGSFKETAPTLLLAPVLKYVAKDIDPKLVDDICVGNVLARGGLRATECRQAAFLAGYPKTTTLRTVNRQCSSGLQSIADIASSIRAGYIK</sequence>
<dbReference type="SUPFAM" id="SSF53901">
    <property type="entry name" value="Thiolase-like"/>
    <property type="match status" value="1"/>
</dbReference>
<protein>
    <recommendedName>
        <fullName evidence="4">Thiolase N-terminal domain-containing protein</fullName>
    </recommendedName>
</protein>
<dbReference type="PROSITE" id="PS00098">
    <property type="entry name" value="THIOLASE_1"/>
    <property type="match status" value="1"/>
</dbReference>
<keyword evidence="3" id="KW-0443">Lipid metabolism</keyword>
<dbReference type="InterPro" id="IPR050215">
    <property type="entry name" value="Thiolase-like_sf_Thiolase"/>
</dbReference>
<reference evidence="5 6" key="1">
    <citation type="journal article" date="2013" name="Curr. Biol.">
        <title>The Genome of the Foraminiferan Reticulomyxa filosa.</title>
        <authorList>
            <person name="Glockner G."/>
            <person name="Hulsmann N."/>
            <person name="Schleicher M."/>
            <person name="Noegel A.A."/>
            <person name="Eichinger L."/>
            <person name="Gallinger C."/>
            <person name="Pawlowski J."/>
            <person name="Sierra R."/>
            <person name="Euteneuer U."/>
            <person name="Pillet L."/>
            <person name="Moustafa A."/>
            <person name="Platzer M."/>
            <person name="Groth M."/>
            <person name="Szafranski K."/>
            <person name="Schliwa M."/>
        </authorList>
    </citation>
    <scope>NUCLEOTIDE SEQUENCE [LARGE SCALE GENOMIC DNA]</scope>
</reference>
<dbReference type="AlphaFoldDB" id="X6MZF3"/>
<dbReference type="GO" id="GO:0010124">
    <property type="term" value="P:phenylacetate catabolic process"/>
    <property type="evidence" value="ECO:0007669"/>
    <property type="project" value="TreeGrafter"/>
</dbReference>
<organism evidence="5 6">
    <name type="scientific">Reticulomyxa filosa</name>
    <dbReference type="NCBI Taxonomy" id="46433"/>
    <lineage>
        <taxon>Eukaryota</taxon>
        <taxon>Sar</taxon>
        <taxon>Rhizaria</taxon>
        <taxon>Retaria</taxon>
        <taxon>Foraminifera</taxon>
        <taxon>Monothalamids</taxon>
        <taxon>Reticulomyxidae</taxon>
        <taxon>Reticulomyxa</taxon>
    </lineage>
</organism>
<dbReference type="GO" id="GO:0003988">
    <property type="term" value="F:acetyl-CoA C-acyltransferase activity"/>
    <property type="evidence" value="ECO:0007669"/>
    <property type="project" value="TreeGrafter"/>
</dbReference>